<proteinExistence type="predicted"/>
<gene>
    <name evidence="1" type="ORF">K3G42_014137</name>
</gene>
<organism evidence="1 2">
    <name type="scientific">Sphaerodactylus townsendi</name>
    <dbReference type="NCBI Taxonomy" id="933632"/>
    <lineage>
        <taxon>Eukaryota</taxon>
        <taxon>Metazoa</taxon>
        <taxon>Chordata</taxon>
        <taxon>Craniata</taxon>
        <taxon>Vertebrata</taxon>
        <taxon>Euteleostomi</taxon>
        <taxon>Lepidosauria</taxon>
        <taxon>Squamata</taxon>
        <taxon>Bifurcata</taxon>
        <taxon>Gekkota</taxon>
        <taxon>Sphaerodactylidae</taxon>
        <taxon>Sphaerodactylus</taxon>
    </lineage>
</organism>
<reference evidence="1" key="1">
    <citation type="submission" date="2021-08" db="EMBL/GenBank/DDBJ databases">
        <title>The first chromosome-level gecko genome reveals the dynamic sex chromosomes of Neotropical dwarf geckos (Sphaerodactylidae: Sphaerodactylus).</title>
        <authorList>
            <person name="Pinto B.J."/>
            <person name="Keating S.E."/>
            <person name="Gamble T."/>
        </authorList>
    </citation>
    <scope>NUCLEOTIDE SEQUENCE</scope>
    <source>
        <strain evidence="1">TG3544</strain>
    </source>
</reference>
<protein>
    <submittedName>
        <fullName evidence="1">Uncharacterized protein</fullName>
    </submittedName>
</protein>
<dbReference type="EMBL" id="CM037622">
    <property type="protein sequence ID" value="KAH8003180.1"/>
    <property type="molecule type" value="Genomic_DNA"/>
</dbReference>
<dbReference type="Proteomes" id="UP000827872">
    <property type="component" value="Linkage Group LG09"/>
</dbReference>
<evidence type="ECO:0000313" key="2">
    <source>
        <dbReference type="Proteomes" id="UP000827872"/>
    </source>
</evidence>
<accession>A0ACB8FCR0</accession>
<sequence length="208" mass="23354">MHCFALILISILQTCKGCFSVAEEREIVDSTVKLTNNMTLKCVYPKMAKITQMSWIKSKGKETIAVFKLPHSLHITSIYEGRVNVINHTMNDKSLVFNNTTKADIGLYICSFQSFPHGIWEKKVQVVQAGKINGFLTVLEDMDKCKISIWVFGFALAAANSGPRILDLCAPDCRFDGCDNGEKTVDWYTCVAYRSSQAKSGIFVKWFS</sequence>
<name>A0ACB8FCR0_9SAUR</name>
<comment type="caution">
    <text evidence="1">The sequence shown here is derived from an EMBL/GenBank/DDBJ whole genome shotgun (WGS) entry which is preliminary data.</text>
</comment>
<evidence type="ECO:0000313" key="1">
    <source>
        <dbReference type="EMBL" id="KAH8003180.1"/>
    </source>
</evidence>
<keyword evidence="2" id="KW-1185">Reference proteome</keyword>